<dbReference type="InterPro" id="IPR051415">
    <property type="entry name" value="LAAT-1"/>
</dbReference>
<evidence type="ECO:0000313" key="7">
    <source>
        <dbReference type="Ensembl" id="ENSXETP00000117717"/>
    </source>
</evidence>
<evidence type="ECO:0000256" key="2">
    <source>
        <dbReference type="ARBA" id="ARBA00022692"/>
    </source>
</evidence>
<dbReference type="Bgee" id="ENSXETG00000028096">
    <property type="expression patterns" value="Expressed in neurula embryo and 8 other cell types or tissues"/>
</dbReference>
<evidence type="ECO:0000256" key="1">
    <source>
        <dbReference type="ARBA" id="ARBA00004141"/>
    </source>
</evidence>
<feature type="transmembrane region" description="Helical" evidence="6">
    <location>
        <begin position="270"/>
        <end position="292"/>
    </location>
</feature>
<dbReference type="InParanoid" id="A0A803KBJ0"/>
<comment type="similarity">
    <text evidence="5">Belongs to the laat-1 family.</text>
</comment>
<proteinExistence type="inferred from homology"/>
<feature type="transmembrane region" description="Helical" evidence="6">
    <location>
        <begin position="230"/>
        <end position="250"/>
    </location>
</feature>
<organism evidence="7">
    <name type="scientific">Xenopus tropicalis</name>
    <name type="common">Western clawed frog</name>
    <name type="synonym">Silurana tropicalis</name>
    <dbReference type="NCBI Taxonomy" id="8364"/>
    <lineage>
        <taxon>Eukaryota</taxon>
        <taxon>Metazoa</taxon>
        <taxon>Chordata</taxon>
        <taxon>Craniata</taxon>
        <taxon>Vertebrata</taxon>
        <taxon>Euteleostomi</taxon>
        <taxon>Amphibia</taxon>
        <taxon>Batrachia</taxon>
        <taxon>Anura</taxon>
        <taxon>Pipoidea</taxon>
        <taxon>Pipidae</taxon>
        <taxon>Xenopodinae</taxon>
        <taxon>Xenopus</taxon>
        <taxon>Silurana</taxon>
    </lineage>
</organism>
<comment type="subcellular location">
    <subcellularLocation>
        <location evidence="1">Membrane</location>
        <topology evidence="1">Multi-pass membrane protein</topology>
    </subcellularLocation>
</comment>
<dbReference type="InterPro" id="IPR006603">
    <property type="entry name" value="PQ-loop_rpt"/>
</dbReference>
<dbReference type="GO" id="GO:0098852">
    <property type="term" value="C:lytic vacuole membrane"/>
    <property type="evidence" value="ECO:0007669"/>
    <property type="project" value="UniProtKB-ARBA"/>
</dbReference>
<keyword evidence="4 6" id="KW-0472">Membrane</keyword>
<reference evidence="7" key="2">
    <citation type="submission" date="2021-03" db="UniProtKB">
        <authorList>
            <consortium name="Ensembl"/>
        </authorList>
    </citation>
    <scope>IDENTIFICATION</scope>
</reference>
<evidence type="ECO:0000256" key="6">
    <source>
        <dbReference type="SAM" id="Phobius"/>
    </source>
</evidence>
<gene>
    <name evidence="7" type="primary">XB5947741 [provisional]</name>
</gene>
<evidence type="ECO:0000256" key="3">
    <source>
        <dbReference type="ARBA" id="ARBA00022989"/>
    </source>
</evidence>
<dbReference type="Xenbase" id="XB-GENE-5947742">
    <property type="gene designation" value="XB5947741 [provisional]"/>
</dbReference>
<dbReference type="PANTHER" id="PTHR16201">
    <property type="entry name" value="SEVEN TRANSMEMBRANE PROTEIN 1-RELATED"/>
    <property type="match status" value="1"/>
</dbReference>
<feature type="transmembrane region" description="Helical" evidence="6">
    <location>
        <begin position="117"/>
        <end position="136"/>
    </location>
</feature>
<keyword evidence="2 6" id="KW-0812">Transmembrane</keyword>
<sequence length="315" mass="35121">MERRTCRACWATNNMADNLTSPTLSPGDDIFCPNGTKWILDAFGDCAVNGRDHASVYLGMISMGLFMVCTFPQYYEAFKTKKMHEAMSIWFPLLWVATDAINLAGTYLADQLPLQKYFGIYFVVSDSLMLVVYLYFKFQDSKPKPYTALNAVCGFALLGCVATFSLLQESEPAVLTPEDVIPSRRLLSTDGDESNSVRMVIGFACGVISYGIYIIFRIPQLVTNFKRKSVEGLALGMFLFMMSGNIFYGISIVIKSPGAGETEASEALHHLPWIVGSVLCFFVDCTFMYQFITYRPRNLPEEKLPLLESNGAIPA</sequence>
<feature type="transmembrane region" description="Helical" evidence="6">
    <location>
        <begin position="197"/>
        <end position="218"/>
    </location>
</feature>
<dbReference type="GO" id="GO:0015174">
    <property type="term" value="F:basic amino acid transmembrane transporter activity"/>
    <property type="evidence" value="ECO:0007669"/>
    <property type="project" value="UniProtKB-ARBA"/>
</dbReference>
<evidence type="ECO:0000256" key="4">
    <source>
        <dbReference type="ARBA" id="ARBA00023136"/>
    </source>
</evidence>
<evidence type="ECO:0000256" key="5">
    <source>
        <dbReference type="ARBA" id="ARBA00038039"/>
    </source>
</evidence>
<dbReference type="Pfam" id="PF04193">
    <property type="entry name" value="PQ-loop"/>
    <property type="match status" value="2"/>
</dbReference>
<dbReference type="SMART" id="SM00679">
    <property type="entry name" value="CTNS"/>
    <property type="match status" value="2"/>
</dbReference>
<reference evidence="7" key="1">
    <citation type="journal article" date="2010" name="Science">
        <title>The genome of the Western clawed frog Xenopus tropicalis.</title>
        <authorList>
            <person name="Hellsten U."/>
            <person name="Harland R.M."/>
            <person name="Gilchrist M.J."/>
            <person name="Hendrix D."/>
            <person name="Jurka J."/>
            <person name="Kapitonov V."/>
            <person name="Ovcharenko I."/>
            <person name="Putnam N.H."/>
            <person name="Shu S."/>
            <person name="Taher L."/>
            <person name="Blitz I.L."/>
            <person name="Blumberg B."/>
            <person name="Dichmann D.S."/>
            <person name="Dubchak I."/>
            <person name="Amaya E."/>
            <person name="Detter J.C."/>
            <person name="Fletcher R."/>
            <person name="Gerhard D.S."/>
            <person name="Goodstein D."/>
            <person name="Graves T."/>
            <person name="Grigoriev I.V."/>
            <person name="Grimwood J."/>
            <person name="Kawashima T."/>
            <person name="Lindquist E."/>
            <person name="Lucas S.M."/>
            <person name="Mead P.E."/>
            <person name="Mitros T."/>
            <person name="Ogino H."/>
            <person name="Ohta Y."/>
            <person name="Poliakov A.V."/>
            <person name="Pollet N."/>
            <person name="Robert J."/>
            <person name="Salamov A."/>
            <person name="Sater A.K."/>
            <person name="Schmutz J."/>
            <person name="Terry A."/>
            <person name="Vize P.D."/>
            <person name="Warren W.C."/>
            <person name="Wells D."/>
            <person name="Wills A."/>
            <person name="Wilson R.K."/>
            <person name="Zimmerman L.B."/>
            <person name="Zorn A.M."/>
            <person name="Grainger R."/>
            <person name="Grammer T."/>
            <person name="Khokha M.K."/>
            <person name="Richardson P.M."/>
            <person name="Rokhsar D.S."/>
        </authorList>
    </citation>
    <scope>NUCLEOTIDE SEQUENCE [LARGE SCALE GENOMIC DNA]</scope>
    <source>
        <strain evidence="7">Nigerian</strain>
    </source>
</reference>
<dbReference type="FunFam" id="1.20.1280.290:FF:000038">
    <property type="entry name" value="PQ loop repeat containing 2"/>
    <property type="match status" value="1"/>
</dbReference>
<feature type="transmembrane region" description="Helical" evidence="6">
    <location>
        <begin position="148"/>
        <end position="167"/>
    </location>
</feature>
<dbReference type="Gene3D" id="1.20.1280.290">
    <property type="match status" value="2"/>
</dbReference>
<keyword evidence="3 6" id="KW-1133">Transmembrane helix</keyword>
<feature type="transmembrane region" description="Helical" evidence="6">
    <location>
        <begin position="54"/>
        <end position="75"/>
    </location>
</feature>
<accession>A0A803KBJ0</accession>
<protein>
    <submittedName>
        <fullName evidence="7">Novel protein similar to pqlc2</fullName>
    </submittedName>
</protein>
<dbReference type="PANTHER" id="PTHR16201:SF54">
    <property type="entry name" value="NOVEL PROTEIN SIMILAR TO PQLC2"/>
    <property type="match status" value="1"/>
</dbReference>
<dbReference type="GeneTree" id="ENSGT00390000003344"/>
<dbReference type="FunFam" id="1.20.1280.290:FF:000009">
    <property type="entry name" value="PQ loop repeat family protein"/>
    <property type="match status" value="1"/>
</dbReference>
<dbReference type="Ensembl" id="ENSXETT00000107830">
    <property type="protein sequence ID" value="ENSXETP00000117717"/>
    <property type="gene ID" value="ENSXETG00000028096"/>
</dbReference>
<dbReference type="AlphaFoldDB" id="A0A803KBJ0"/>
<name>A0A803KBJ0_XENTR</name>